<evidence type="ECO:0000313" key="2">
    <source>
        <dbReference type="Proteomes" id="UP000054928"/>
    </source>
</evidence>
<name>A0A0P1API0_PLAHL</name>
<proteinExistence type="predicted"/>
<keyword evidence="2" id="KW-1185">Reference proteome</keyword>
<protein>
    <submittedName>
        <fullName evidence="1">Uncharacterized protein</fullName>
    </submittedName>
</protein>
<dbReference type="Proteomes" id="UP000054928">
    <property type="component" value="Unassembled WGS sequence"/>
</dbReference>
<dbReference type="EMBL" id="CCYD01000653">
    <property type="protein sequence ID" value="CEG43036.1"/>
    <property type="molecule type" value="Genomic_DNA"/>
</dbReference>
<evidence type="ECO:0000313" key="1">
    <source>
        <dbReference type="EMBL" id="CEG43036.1"/>
    </source>
</evidence>
<accession>A0A0P1API0</accession>
<dbReference type="GeneID" id="36408316"/>
<dbReference type="AlphaFoldDB" id="A0A0P1API0"/>
<reference evidence="2" key="1">
    <citation type="submission" date="2014-09" db="EMBL/GenBank/DDBJ databases">
        <authorList>
            <person name="Sharma Rahul"/>
            <person name="Thines Marco"/>
        </authorList>
    </citation>
    <scope>NUCLEOTIDE SEQUENCE [LARGE SCALE GENOMIC DNA]</scope>
</reference>
<dbReference type="RefSeq" id="XP_024579405.1">
    <property type="nucleotide sequence ID" value="XM_024728983.1"/>
</dbReference>
<organism evidence="1 2">
    <name type="scientific">Plasmopara halstedii</name>
    <name type="common">Downy mildew of sunflower</name>
    <dbReference type="NCBI Taxonomy" id="4781"/>
    <lineage>
        <taxon>Eukaryota</taxon>
        <taxon>Sar</taxon>
        <taxon>Stramenopiles</taxon>
        <taxon>Oomycota</taxon>
        <taxon>Peronosporomycetes</taxon>
        <taxon>Peronosporales</taxon>
        <taxon>Peronosporaceae</taxon>
        <taxon>Plasmopara</taxon>
    </lineage>
</organism>
<sequence length="134" mass="14852">MIRSLVGEDGGSDAVVVDIEVVDALRHAVKEKNPNALANCDAFDLTVLENRAKYDVKESLSLCSSIEAFGTPENEAFIVVAREPMMRMKCTSHLIPHWCSTLCRHQDISKIPEDEKGCLSTGAHVWECYLLAFV</sequence>